<feature type="domain" description="RNA recognition motif spliceosomal PrP8" evidence="1">
    <location>
        <begin position="1"/>
        <end position="74"/>
    </location>
</feature>
<feature type="non-terminal residue" evidence="2">
    <location>
        <position position="1"/>
    </location>
</feature>
<dbReference type="GO" id="GO:0071013">
    <property type="term" value="C:catalytic step 2 spliceosome"/>
    <property type="evidence" value="ECO:0007669"/>
    <property type="project" value="TreeGrafter"/>
</dbReference>
<comment type="caution">
    <text evidence="2">The sequence shown here is derived from an EMBL/GenBank/DDBJ whole genome shotgun (WGS) entry which is preliminary data.</text>
</comment>
<dbReference type="GO" id="GO:0017070">
    <property type="term" value="F:U6 snRNA binding"/>
    <property type="evidence" value="ECO:0007669"/>
    <property type="project" value="TreeGrafter"/>
</dbReference>
<dbReference type="InterPro" id="IPR012337">
    <property type="entry name" value="RNaseH-like_sf"/>
</dbReference>
<sequence>HNIADYMSGKNNVNINFKDMNHINGYGIIRGLQFSSFVFQYYALVVDLLVLGLTRASDIAGPPRMPNEFMQFTDLATEQRHPIRLYCRYVDQVHILFRFTDEEAKDLIQRFLTEN</sequence>
<dbReference type="AlphaFoldDB" id="A0A7J6R3Q8"/>
<dbReference type="Pfam" id="PF10598">
    <property type="entry name" value="RRM_4"/>
    <property type="match status" value="1"/>
</dbReference>
<dbReference type="InterPro" id="IPR019582">
    <property type="entry name" value="RRM_spliceosomal_PrP8"/>
</dbReference>
<dbReference type="EMBL" id="JABANM010024980">
    <property type="protein sequence ID" value="KAF4715304.1"/>
    <property type="molecule type" value="Genomic_DNA"/>
</dbReference>
<protein>
    <submittedName>
        <fullName evidence="2">Pre-mRNA-splicing factor 8</fullName>
    </submittedName>
</protein>
<dbReference type="GO" id="GO:0005682">
    <property type="term" value="C:U5 snRNP"/>
    <property type="evidence" value="ECO:0007669"/>
    <property type="project" value="TreeGrafter"/>
</dbReference>
<dbReference type="PANTHER" id="PTHR11140:SF0">
    <property type="entry name" value="PRE-MRNA-PROCESSING-SPLICING FACTOR 8"/>
    <property type="match status" value="1"/>
</dbReference>
<dbReference type="SUPFAM" id="SSF53098">
    <property type="entry name" value="Ribonuclease H-like"/>
    <property type="match status" value="1"/>
</dbReference>
<dbReference type="PANTHER" id="PTHR11140">
    <property type="entry name" value="PRE-MRNA SPLICING FACTOR PRP8"/>
    <property type="match status" value="1"/>
</dbReference>
<evidence type="ECO:0000259" key="1">
    <source>
        <dbReference type="Pfam" id="PF10598"/>
    </source>
</evidence>
<name>A0A7J6R3Q8_PEROL</name>
<organism evidence="2 3">
    <name type="scientific">Perkinsus olseni</name>
    <name type="common">Perkinsus atlanticus</name>
    <dbReference type="NCBI Taxonomy" id="32597"/>
    <lineage>
        <taxon>Eukaryota</taxon>
        <taxon>Sar</taxon>
        <taxon>Alveolata</taxon>
        <taxon>Perkinsozoa</taxon>
        <taxon>Perkinsea</taxon>
        <taxon>Perkinsida</taxon>
        <taxon>Perkinsidae</taxon>
        <taxon>Perkinsus</taxon>
    </lineage>
</organism>
<reference evidence="2 3" key="1">
    <citation type="submission" date="2020-04" db="EMBL/GenBank/DDBJ databases">
        <title>Perkinsus olseni comparative genomics.</title>
        <authorList>
            <person name="Bogema D.R."/>
        </authorList>
    </citation>
    <scope>NUCLEOTIDE SEQUENCE [LARGE SCALE GENOMIC DNA]</scope>
    <source>
        <strain evidence="2">ATCC PRA-205</strain>
    </source>
</reference>
<dbReference type="GO" id="GO:0000244">
    <property type="term" value="P:spliceosomal tri-snRNP complex assembly"/>
    <property type="evidence" value="ECO:0007669"/>
    <property type="project" value="TreeGrafter"/>
</dbReference>
<evidence type="ECO:0000313" key="3">
    <source>
        <dbReference type="Proteomes" id="UP000574390"/>
    </source>
</evidence>
<accession>A0A7J6R3Q8</accession>
<feature type="non-terminal residue" evidence="2">
    <location>
        <position position="115"/>
    </location>
</feature>
<dbReference type="InterPro" id="IPR027652">
    <property type="entry name" value="PRP8"/>
</dbReference>
<dbReference type="GO" id="GO:0030620">
    <property type="term" value="F:U2 snRNA binding"/>
    <property type="evidence" value="ECO:0007669"/>
    <property type="project" value="TreeGrafter"/>
</dbReference>
<gene>
    <name evidence="2" type="primary">PRP8_12</name>
    <name evidence="2" type="ORF">FOZ62_015995</name>
</gene>
<dbReference type="GO" id="GO:0030619">
    <property type="term" value="F:U1 snRNA binding"/>
    <property type="evidence" value="ECO:0007669"/>
    <property type="project" value="TreeGrafter"/>
</dbReference>
<proteinExistence type="predicted"/>
<dbReference type="GO" id="GO:0030623">
    <property type="term" value="F:U5 snRNA binding"/>
    <property type="evidence" value="ECO:0007669"/>
    <property type="project" value="TreeGrafter"/>
</dbReference>
<dbReference type="Proteomes" id="UP000574390">
    <property type="component" value="Unassembled WGS sequence"/>
</dbReference>
<dbReference type="GO" id="GO:0097157">
    <property type="term" value="F:pre-mRNA intronic binding"/>
    <property type="evidence" value="ECO:0007669"/>
    <property type="project" value="TreeGrafter"/>
</dbReference>
<evidence type="ECO:0000313" key="2">
    <source>
        <dbReference type="EMBL" id="KAF4715304.1"/>
    </source>
</evidence>